<proteinExistence type="predicted"/>
<evidence type="ECO:0000313" key="8">
    <source>
        <dbReference type="Proteomes" id="UP001597063"/>
    </source>
</evidence>
<accession>A0ABW2XEV2</accession>
<keyword evidence="6" id="KW-0411">Iron-sulfur</keyword>
<dbReference type="SFLD" id="SFLDS00029">
    <property type="entry name" value="Radical_SAM"/>
    <property type="match status" value="1"/>
</dbReference>
<keyword evidence="8" id="KW-1185">Reference proteome</keyword>
<evidence type="ECO:0000256" key="1">
    <source>
        <dbReference type="ARBA" id="ARBA00001966"/>
    </source>
</evidence>
<gene>
    <name evidence="7" type="ORF">ACFQZM_04605</name>
</gene>
<dbReference type="Proteomes" id="UP001597063">
    <property type="component" value="Unassembled WGS sequence"/>
</dbReference>
<evidence type="ECO:0000256" key="4">
    <source>
        <dbReference type="ARBA" id="ARBA00022723"/>
    </source>
</evidence>
<evidence type="ECO:0000256" key="2">
    <source>
        <dbReference type="ARBA" id="ARBA00022485"/>
    </source>
</evidence>
<dbReference type="Gene3D" id="3.20.20.70">
    <property type="entry name" value="Aldolase class I"/>
    <property type="match status" value="1"/>
</dbReference>
<dbReference type="RefSeq" id="WP_131757301.1">
    <property type="nucleotide sequence ID" value="NZ_CAACUY010000029.1"/>
</dbReference>
<dbReference type="InterPro" id="IPR013785">
    <property type="entry name" value="Aldolase_TIM"/>
</dbReference>
<comment type="cofactor">
    <cofactor evidence="1">
        <name>[4Fe-4S] cluster</name>
        <dbReference type="ChEBI" id="CHEBI:49883"/>
    </cofactor>
</comment>
<protein>
    <submittedName>
        <fullName evidence="7">4Fe-4S single cluster domain-containing protein</fullName>
    </submittedName>
</protein>
<keyword evidence="5" id="KW-0408">Iron</keyword>
<dbReference type="InterPro" id="IPR034457">
    <property type="entry name" value="Organic_radical-activating"/>
</dbReference>
<reference evidence="8" key="1">
    <citation type="journal article" date="2019" name="Int. J. Syst. Evol. Microbiol.">
        <title>The Global Catalogue of Microorganisms (GCM) 10K type strain sequencing project: providing services to taxonomists for standard genome sequencing and annotation.</title>
        <authorList>
            <consortium name="The Broad Institute Genomics Platform"/>
            <consortium name="The Broad Institute Genome Sequencing Center for Infectious Disease"/>
            <person name="Wu L."/>
            <person name="Ma J."/>
        </authorList>
    </citation>
    <scope>NUCLEOTIDE SEQUENCE [LARGE SCALE GENOMIC DNA]</scope>
    <source>
        <strain evidence="8">JCM 9371</strain>
    </source>
</reference>
<dbReference type="EMBL" id="JBHTGP010000003">
    <property type="protein sequence ID" value="MFD0683768.1"/>
    <property type="molecule type" value="Genomic_DNA"/>
</dbReference>
<sequence length="213" mass="22780">MTALRLNRTHFPVTALGPGRRAGIWVQGCTLGCAGCVAADTWARDGGGAVGVDMLLGWLDSLPGRVDGVTVSGGEPFQQAAAVAELLAGVRDWRGSRPVDVLVYSGYPLHRLRRSAPARRVLDLADAVMTGPYVARRPSSLPWRGSSNQSLVPLTALGRERYGGVPDDGPRMQICQEGDRVWFVGIPRPGEPELVVERLAASGVEVGEVTWRT</sequence>
<evidence type="ECO:0000256" key="3">
    <source>
        <dbReference type="ARBA" id="ARBA00022691"/>
    </source>
</evidence>
<evidence type="ECO:0000313" key="7">
    <source>
        <dbReference type="EMBL" id="MFD0683768.1"/>
    </source>
</evidence>
<dbReference type="PANTHER" id="PTHR30352">
    <property type="entry name" value="PYRUVATE FORMATE-LYASE-ACTIVATING ENZYME"/>
    <property type="match status" value="1"/>
</dbReference>
<keyword evidence="3" id="KW-0949">S-adenosyl-L-methionine</keyword>
<dbReference type="Pfam" id="PF13353">
    <property type="entry name" value="Fer4_12"/>
    <property type="match status" value="1"/>
</dbReference>
<comment type="caution">
    <text evidence="7">The sequence shown here is derived from an EMBL/GenBank/DDBJ whole genome shotgun (WGS) entry which is preliminary data.</text>
</comment>
<dbReference type="PANTHER" id="PTHR30352:SF2">
    <property type="entry name" value="ANAEROBIC RIBONUCLEOSIDE-TRIPHOSPHATE REDUCTASE-ACTIVATING PROTEIN"/>
    <property type="match status" value="1"/>
</dbReference>
<name>A0ABW2XEV2_9ACTN</name>
<keyword evidence="4" id="KW-0479">Metal-binding</keyword>
<evidence type="ECO:0000256" key="6">
    <source>
        <dbReference type="ARBA" id="ARBA00023014"/>
    </source>
</evidence>
<organism evidence="7 8">
    <name type="scientific">Actinomadura fibrosa</name>
    <dbReference type="NCBI Taxonomy" id="111802"/>
    <lineage>
        <taxon>Bacteria</taxon>
        <taxon>Bacillati</taxon>
        <taxon>Actinomycetota</taxon>
        <taxon>Actinomycetes</taxon>
        <taxon>Streptosporangiales</taxon>
        <taxon>Thermomonosporaceae</taxon>
        <taxon>Actinomadura</taxon>
    </lineage>
</organism>
<dbReference type="InterPro" id="IPR007197">
    <property type="entry name" value="rSAM"/>
</dbReference>
<keyword evidence="2" id="KW-0004">4Fe-4S</keyword>
<evidence type="ECO:0000256" key="5">
    <source>
        <dbReference type="ARBA" id="ARBA00023004"/>
    </source>
</evidence>